<keyword evidence="2" id="KW-1185">Reference proteome</keyword>
<evidence type="ECO:0000313" key="2">
    <source>
        <dbReference type="Proteomes" id="UP000078541"/>
    </source>
</evidence>
<gene>
    <name evidence="1" type="ORF">ALC56_11044</name>
</gene>
<dbReference type="EMBL" id="KQ981856">
    <property type="protein sequence ID" value="KYN34556.1"/>
    <property type="molecule type" value="Genomic_DNA"/>
</dbReference>
<sequence>MPPKRQGPRAELLLASPTPTVLRDVPNYVPAYDLILLRNANDVEEGWMGFRSSEILRQGLEGGPIVLRARGFRKISALTEVTTPVTLFVLEKQQRPRPYAAVHARCRMRRLHQERRRWLDAGA</sequence>
<name>A0A195F2E7_9HYME</name>
<evidence type="ECO:0000313" key="1">
    <source>
        <dbReference type="EMBL" id="KYN34556.1"/>
    </source>
</evidence>
<reference evidence="1 2" key="1">
    <citation type="submission" date="2016-03" db="EMBL/GenBank/DDBJ databases">
        <title>Trachymyrmex septentrionalis WGS genome.</title>
        <authorList>
            <person name="Nygaard S."/>
            <person name="Hu H."/>
            <person name="Boomsma J."/>
            <person name="Zhang G."/>
        </authorList>
    </citation>
    <scope>NUCLEOTIDE SEQUENCE [LARGE SCALE GENOMIC DNA]</scope>
    <source>
        <strain evidence="1">Tsep2-gDNA-1</strain>
        <tissue evidence="1">Whole body</tissue>
    </source>
</reference>
<protein>
    <submittedName>
        <fullName evidence="1">Uncharacterized protein</fullName>
    </submittedName>
</protein>
<dbReference type="AlphaFoldDB" id="A0A195F2E7"/>
<proteinExistence type="predicted"/>
<organism evidence="1 2">
    <name type="scientific">Trachymyrmex septentrionalis</name>
    <dbReference type="NCBI Taxonomy" id="34720"/>
    <lineage>
        <taxon>Eukaryota</taxon>
        <taxon>Metazoa</taxon>
        <taxon>Ecdysozoa</taxon>
        <taxon>Arthropoda</taxon>
        <taxon>Hexapoda</taxon>
        <taxon>Insecta</taxon>
        <taxon>Pterygota</taxon>
        <taxon>Neoptera</taxon>
        <taxon>Endopterygota</taxon>
        <taxon>Hymenoptera</taxon>
        <taxon>Apocrita</taxon>
        <taxon>Aculeata</taxon>
        <taxon>Formicoidea</taxon>
        <taxon>Formicidae</taxon>
        <taxon>Myrmicinae</taxon>
        <taxon>Trachymyrmex</taxon>
    </lineage>
</organism>
<accession>A0A195F2E7</accession>
<dbReference type="Proteomes" id="UP000078541">
    <property type="component" value="Unassembled WGS sequence"/>
</dbReference>